<feature type="region of interest" description="Disordered" evidence="7">
    <location>
        <begin position="464"/>
        <end position="502"/>
    </location>
</feature>
<evidence type="ECO:0000256" key="5">
    <source>
        <dbReference type="ARBA" id="ARBA00023125"/>
    </source>
</evidence>
<feature type="domain" description="C3H1-type" evidence="8">
    <location>
        <begin position="93"/>
        <end position="120"/>
    </location>
</feature>
<evidence type="ECO:0000256" key="2">
    <source>
        <dbReference type="ARBA" id="ARBA00022737"/>
    </source>
</evidence>
<dbReference type="Proteomes" id="UP000018538">
    <property type="component" value="Unassembled WGS sequence"/>
</dbReference>
<dbReference type="AlphaFoldDB" id="V7PV18"/>
<feature type="compositionally biased region" description="Low complexity" evidence="7">
    <location>
        <begin position="491"/>
        <end position="502"/>
    </location>
</feature>
<gene>
    <name evidence="9" type="ORF">YYC_01038</name>
</gene>
<dbReference type="EMBL" id="KI635731">
    <property type="protein sequence ID" value="ETB62472.1"/>
    <property type="molecule type" value="Genomic_DNA"/>
</dbReference>
<dbReference type="GO" id="GO:0006355">
    <property type="term" value="P:regulation of DNA-templated transcription"/>
    <property type="evidence" value="ECO:0007669"/>
    <property type="project" value="UniProtKB-ARBA"/>
</dbReference>
<keyword evidence="3 6" id="KW-0863">Zinc-finger</keyword>
<proteinExistence type="predicted"/>
<evidence type="ECO:0000256" key="7">
    <source>
        <dbReference type="SAM" id="MobiDB-lite"/>
    </source>
</evidence>
<evidence type="ECO:0000259" key="8">
    <source>
        <dbReference type="PROSITE" id="PS50103"/>
    </source>
</evidence>
<evidence type="ECO:0000256" key="6">
    <source>
        <dbReference type="PROSITE-ProRule" id="PRU00723"/>
    </source>
</evidence>
<keyword evidence="4 6" id="KW-0862">Zinc</keyword>
<dbReference type="FunFam" id="4.10.1000.10:FF:000016">
    <property type="entry name" value="Zinc finger CCCH domain-containing protein"/>
    <property type="match status" value="1"/>
</dbReference>
<evidence type="ECO:0000256" key="3">
    <source>
        <dbReference type="ARBA" id="ARBA00022771"/>
    </source>
</evidence>
<keyword evidence="1 6" id="KW-0479">Metal-binding</keyword>
<keyword evidence="10" id="KW-1185">Reference proteome</keyword>
<keyword evidence="5" id="KW-0238">DNA-binding</keyword>
<dbReference type="Gene3D" id="4.10.1000.10">
    <property type="entry name" value="Zinc finger, CCCH-type"/>
    <property type="match status" value="1"/>
</dbReference>
<feature type="zinc finger region" description="C3H1-type" evidence="6">
    <location>
        <begin position="93"/>
        <end position="120"/>
    </location>
</feature>
<dbReference type="InterPro" id="IPR036855">
    <property type="entry name" value="Znf_CCCH_sf"/>
</dbReference>
<evidence type="ECO:0000256" key="4">
    <source>
        <dbReference type="ARBA" id="ARBA00022833"/>
    </source>
</evidence>
<sequence>MLTKNVNNQSPLVVTQIPRKKQFYKTKMCPWFFSGRCDRGIDCLFAHSQEELNPIPDLSFTSLCPLAKKSGLCKNENCSYAHSVCELRPTGDLYKTAPCTKFLRGKCNAESHCRHAHYIEELRPLPGNISPSQNAINLMLAAPLSTSMQKINKSKNNFFMDENRGNINNSNGSVVVKKNEKELKNSSSMSCNNYSMQNNLNNTRFGKKYIKNASVDNNMLLGTNNIDINTNNNNNSVHNHVTTNMGNNMNNNNNNNNNNNELAIHNNINENIMNNIMSTTTTANPATTTTTNNNNNNMNKSYRKSSSYSNKLYALLKGKDNNKDGNNMNNIKFKSFLMNNHDMNNTNNTNTNNNNNNNNSGMLNNFNIRKIHSAPNKNNDNNNNAGYKSINEMMGQDMNMNCSINNNNRGSPGNLIKKGGSMNNNNNMVKTGNGNIGGSNMNIGINTKINSNISSVSMGSGHSNITNQHYGINRGQKNEGIHYSSFSTKEPSSPMRMPSNSSKEYAEANDTNLVDTIEHMEITAQDSVLKVIEDDNEKFNTSDIKNFFKLLQMTNVNNYNDDNFLYNDADMNGDANNNMYEQYKSASIPTNIMKQQMNPDLSLTPDQYTQNGNNNNNIPHMKNNNVNKYDINENFKNIYKLNNNNLASCSNFWNFPEDEFSAPASKIAQDVEIFDY</sequence>
<reference evidence="9 10" key="1">
    <citation type="submission" date="2013-11" db="EMBL/GenBank/DDBJ databases">
        <title>The Genome Sequence of Plasmodium yoelii 17X.</title>
        <authorList>
            <consortium name="The Broad Institute Genomics Platform"/>
            <consortium name="The Broad Institute Genome Sequencing Center for Infectious Disease"/>
            <person name="Neafsey D."/>
            <person name="Adams J."/>
            <person name="Walker B."/>
            <person name="Young S.K."/>
            <person name="Zeng Q."/>
            <person name="Gargeya S."/>
            <person name="Fitzgerald M."/>
            <person name="Haas B."/>
            <person name="Abouelleil A."/>
            <person name="Alvarado L."/>
            <person name="Chapman S.B."/>
            <person name="Gainer-Dewar J."/>
            <person name="Goldberg J."/>
            <person name="Griggs A."/>
            <person name="Gujja S."/>
            <person name="Hansen M."/>
            <person name="Howarth C."/>
            <person name="Imamovic A."/>
            <person name="Ireland A."/>
            <person name="Larimer J."/>
            <person name="McCowan C."/>
            <person name="Murphy C."/>
            <person name="Pearson M."/>
            <person name="Poon T.W."/>
            <person name="Priest M."/>
            <person name="Roberts A."/>
            <person name="Saif S."/>
            <person name="Shea T."/>
            <person name="Sykes S."/>
            <person name="Wortman J."/>
            <person name="Nusbaum C."/>
            <person name="Birren B."/>
        </authorList>
    </citation>
    <scope>NUCLEOTIDE SEQUENCE [LARGE SCALE GENOMIC DNA]</scope>
    <source>
        <strain evidence="9 10">17X</strain>
    </source>
</reference>
<evidence type="ECO:0000256" key="1">
    <source>
        <dbReference type="ARBA" id="ARBA00022723"/>
    </source>
</evidence>
<dbReference type="Gene3D" id="3.30.1370.210">
    <property type="match status" value="1"/>
</dbReference>
<organism evidence="9 10">
    <name type="scientific">Plasmodium yoelii 17X</name>
    <dbReference type="NCBI Taxonomy" id="1323249"/>
    <lineage>
        <taxon>Eukaryota</taxon>
        <taxon>Sar</taxon>
        <taxon>Alveolata</taxon>
        <taxon>Apicomplexa</taxon>
        <taxon>Aconoidasida</taxon>
        <taxon>Haemosporida</taxon>
        <taxon>Plasmodiidae</taxon>
        <taxon>Plasmodium</taxon>
        <taxon>Plasmodium (Vinckeia)</taxon>
    </lineage>
</organism>
<protein>
    <recommendedName>
        <fullName evidence="8">C3H1-type domain-containing protein</fullName>
    </recommendedName>
</protein>
<dbReference type="PROSITE" id="PS50103">
    <property type="entry name" value="ZF_C3H1"/>
    <property type="match status" value="2"/>
</dbReference>
<keyword evidence="2" id="KW-0677">Repeat</keyword>
<feature type="zinc finger region" description="C3H1-type" evidence="6">
    <location>
        <begin position="23"/>
        <end position="50"/>
    </location>
</feature>
<dbReference type="OrthoDB" id="410307at2759"/>
<evidence type="ECO:0000313" key="9">
    <source>
        <dbReference type="EMBL" id="ETB62472.1"/>
    </source>
</evidence>
<dbReference type="GO" id="GO:0003677">
    <property type="term" value="F:DNA binding"/>
    <property type="evidence" value="ECO:0007669"/>
    <property type="project" value="UniProtKB-KW"/>
</dbReference>
<dbReference type="SUPFAM" id="SSF90229">
    <property type="entry name" value="CCCH zinc finger"/>
    <property type="match status" value="2"/>
</dbReference>
<accession>V7PV18</accession>
<dbReference type="SMART" id="SM00356">
    <property type="entry name" value="ZnF_C3H1"/>
    <property type="match status" value="3"/>
</dbReference>
<dbReference type="GO" id="GO:0008270">
    <property type="term" value="F:zinc ion binding"/>
    <property type="evidence" value="ECO:0007669"/>
    <property type="project" value="UniProtKB-KW"/>
</dbReference>
<feature type="domain" description="C3H1-type" evidence="8">
    <location>
        <begin position="23"/>
        <end position="50"/>
    </location>
</feature>
<dbReference type="InterPro" id="IPR000571">
    <property type="entry name" value="Znf_CCCH"/>
</dbReference>
<name>V7PV18_PLAYE</name>
<evidence type="ECO:0000313" key="10">
    <source>
        <dbReference type="Proteomes" id="UP000018538"/>
    </source>
</evidence>